<dbReference type="AlphaFoldDB" id="A0A915Z517"/>
<dbReference type="OrthoDB" id="2469331at2759"/>
<evidence type="ECO:0000313" key="2">
    <source>
        <dbReference type="Proteomes" id="UP000684084"/>
    </source>
</evidence>
<organism evidence="1 2">
    <name type="scientific">Rhizophagus irregularis</name>
    <dbReference type="NCBI Taxonomy" id="588596"/>
    <lineage>
        <taxon>Eukaryota</taxon>
        <taxon>Fungi</taxon>
        <taxon>Fungi incertae sedis</taxon>
        <taxon>Mucoromycota</taxon>
        <taxon>Glomeromycotina</taxon>
        <taxon>Glomeromycetes</taxon>
        <taxon>Glomerales</taxon>
        <taxon>Glomeraceae</taxon>
        <taxon>Rhizophagus</taxon>
    </lineage>
</organism>
<evidence type="ECO:0000313" key="1">
    <source>
        <dbReference type="EMBL" id="CAB5363035.1"/>
    </source>
</evidence>
<gene>
    <name evidence="1" type="ORF">CHRIB12_LOCUS9311</name>
</gene>
<reference evidence="1" key="1">
    <citation type="submission" date="2020-05" db="EMBL/GenBank/DDBJ databases">
        <authorList>
            <person name="Rincon C."/>
            <person name="Sanders R I."/>
            <person name="Robbins C."/>
            <person name="Chaturvedi A."/>
        </authorList>
    </citation>
    <scope>NUCLEOTIDE SEQUENCE</scope>
    <source>
        <strain evidence="1">CHB12</strain>
    </source>
</reference>
<comment type="caution">
    <text evidence="1">The sequence shown here is derived from an EMBL/GenBank/DDBJ whole genome shotgun (WGS) entry which is preliminary data.</text>
</comment>
<name>A0A915Z517_9GLOM</name>
<proteinExistence type="predicted"/>
<sequence>MQRLVISVPCDSTGRFSILTVLHRSLSNGAVAVRLTAPANAPARRYFRSVSGIITSPSILSPYSKISGPQTCFSGKAFASFAALHEKVLCDSLKIQGFDSLCSSENIYLDFFAL</sequence>
<dbReference type="EMBL" id="CAGKOT010000018">
    <property type="protein sequence ID" value="CAB5363035.1"/>
    <property type="molecule type" value="Genomic_DNA"/>
</dbReference>
<protein>
    <submittedName>
        <fullName evidence="1">Uncharacterized protein</fullName>
    </submittedName>
</protein>
<accession>A0A915Z517</accession>
<dbReference type="Proteomes" id="UP000684084">
    <property type="component" value="Unassembled WGS sequence"/>
</dbReference>